<organism evidence="1 2">
    <name type="scientific">Pseudolysobacter antarcticus</name>
    <dbReference type="NCBI Taxonomy" id="2511995"/>
    <lineage>
        <taxon>Bacteria</taxon>
        <taxon>Pseudomonadati</taxon>
        <taxon>Pseudomonadota</taxon>
        <taxon>Gammaproteobacteria</taxon>
        <taxon>Lysobacterales</taxon>
        <taxon>Rhodanobacteraceae</taxon>
        <taxon>Pseudolysobacter</taxon>
    </lineage>
</organism>
<protein>
    <submittedName>
        <fullName evidence="1">Uncharacterized protein</fullName>
    </submittedName>
</protein>
<gene>
    <name evidence="1" type="ORF">ELE36_00230</name>
</gene>
<dbReference type="OrthoDB" id="9156764at2"/>
<dbReference type="EMBL" id="CP035704">
    <property type="protein sequence ID" value="QBB68929.1"/>
    <property type="molecule type" value="Genomic_DNA"/>
</dbReference>
<name>A0A411HEP0_9GAMM</name>
<evidence type="ECO:0000313" key="1">
    <source>
        <dbReference type="EMBL" id="QBB68929.1"/>
    </source>
</evidence>
<proteinExistence type="predicted"/>
<dbReference type="AlphaFoldDB" id="A0A411HEP0"/>
<sequence length="153" mass="16885">MGFWLAESCAHAGNRAGSNFSPGISNIFAATGDAMTQTFGDFLDTQGDLHDCEVRNMWWDIGSSAMEISLVDANANFLGLPEYIGPMPGRICFNGVQSIDFQMSHAEPKLSIYEANFYLDGEYSVTEFRFSPSGKIVIRCRSIHFHKVNVDGV</sequence>
<accession>A0A411HEP0</accession>
<dbReference type="RefSeq" id="WP_129831180.1">
    <property type="nucleotide sequence ID" value="NZ_CP035704.1"/>
</dbReference>
<evidence type="ECO:0000313" key="2">
    <source>
        <dbReference type="Proteomes" id="UP000291562"/>
    </source>
</evidence>
<dbReference type="KEGG" id="xbc:ELE36_00230"/>
<keyword evidence="2" id="KW-1185">Reference proteome</keyword>
<reference evidence="1 2" key="1">
    <citation type="submission" date="2019-01" db="EMBL/GenBank/DDBJ databases">
        <title>Pseudolysobacter antarctica gen. nov., sp. nov., isolated from Fildes Peninsula, Antarctica.</title>
        <authorList>
            <person name="Wei Z."/>
            <person name="Peng F."/>
        </authorList>
    </citation>
    <scope>NUCLEOTIDE SEQUENCE [LARGE SCALE GENOMIC DNA]</scope>
    <source>
        <strain evidence="1 2">AQ6-296</strain>
    </source>
</reference>
<dbReference type="Proteomes" id="UP000291562">
    <property type="component" value="Chromosome"/>
</dbReference>